<evidence type="ECO:0000256" key="1">
    <source>
        <dbReference type="SAM" id="MobiDB-lite"/>
    </source>
</evidence>
<feature type="region of interest" description="Disordered" evidence="1">
    <location>
        <begin position="1"/>
        <end position="62"/>
    </location>
</feature>
<proteinExistence type="predicted"/>
<dbReference type="OrthoDB" id="1745923at2759"/>
<organism evidence="2 3">
    <name type="scientific">Morella rubra</name>
    <name type="common">Chinese bayberry</name>
    <dbReference type="NCBI Taxonomy" id="262757"/>
    <lineage>
        <taxon>Eukaryota</taxon>
        <taxon>Viridiplantae</taxon>
        <taxon>Streptophyta</taxon>
        <taxon>Embryophyta</taxon>
        <taxon>Tracheophyta</taxon>
        <taxon>Spermatophyta</taxon>
        <taxon>Magnoliopsida</taxon>
        <taxon>eudicotyledons</taxon>
        <taxon>Gunneridae</taxon>
        <taxon>Pentapetalae</taxon>
        <taxon>rosids</taxon>
        <taxon>fabids</taxon>
        <taxon>Fagales</taxon>
        <taxon>Myricaceae</taxon>
        <taxon>Morella</taxon>
    </lineage>
</organism>
<dbReference type="Proteomes" id="UP000516437">
    <property type="component" value="Chromosome 6"/>
</dbReference>
<gene>
    <name evidence="2" type="ORF">CJ030_MR6G018861</name>
</gene>
<reference evidence="2 3" key="1">
    <citation type="journal article" date="2019" name="Plant Biotechnol. J.">
        <title>The red bayberry genome and genetic basis of sex determination.</title>
        <authorList>
            <person name="Jia H.M."/>
            <person name="Jia H.J."/>
            <person name="Cai Q.L."/>
            <person name="Wang Y."/>
            <person name="Zhao H.B."/>
            <person name="Yang W.F."/>
            <person name="Wang G.Y."/>
            <person name="Li Y.H."/>
            <person name="Zhan D.L."/>
            <person name="Shen Y.T."/>
            <person name="Niu Q.F."/>
            <person name="Chang L."/>
            <person name="Qiu J."/>
            <person name="Zhao L."/>
            <person name="Xie H.B."/>
            <person name="Fu W.Y."/>
            <person name="Jin J."/>
            <person name="Li X.W."/>
            <person name="Jiao Y."/>
            <person name="Zhou C.C."/>
            <person name="Tu T."/>
            <person name="Chai C.Y."/>
            <person name="Gao J.L."/>
            <person name="Fan L.J."/>
            <person name="van de Weg E."/>
            <person name="Wang J.Y."/>
            <person name="Gao Z.S."/>
        </authorList>
    </citation>
    <scope>NUCLEOTIDE SEQUENCE [LARGE SCALE GENOMIC DNA]</scope>
    <source>
        <tissue evidence="2">Leaves</tissue>
    </source>
</reference>
<evidence type="ECO:0000313" key="2">
    <source>
        <dbReference type="EMBL" id="KAB1209482.1"/>
    </source>
</evidence>
<protein>
    <submittedName>
        <fullName evidence="2">Uncharacterized protein</fullName>
    </submittedName>
</protein>
<sequence length="173" mass="19691">MREPKHKGNKRLKSGVERRSSRGRGRAHGVGRASSQPVSRRLQLLDELEASNEDEEEDDGEDKYLCRDPYLSKIAFIEVAEGEAAFKHEGYVLAGGDSCTATEWKILLYLHQDPNITHMAHTYLMFCLSDLLTNSFIHPIRIYLRARGTTHPFTLASLAWHGFPLAHELFTRL</sequence>
<name>A0A6A1V9D8_9ROSI</name>
<comment type="caution">
    <text evidence="2">The sequence shown here is derived from an EMBL/GenBank/DDBJ whole genome shotgun (WGS) entry which is preliminary data.</text>
</comment>
<keyword evidence="3" id="KW-1185">Reference proteome</keyword>
<accession>A0A6A1V9D8</accession>
<feature type="compositionally biased region" description="Basic residues" evidence="1">
    <location>
        <begin position="1"/>
        <end position="13"/>
    </location>
</feature>
<feature type="compositionally biased region" description="Acidic residues" evidence="1">
    <location>
        <begin position="46"/>
        <end position="61"/>
    </location>
</feature>
<dbReference type="EMBL" id="RXIC02000024">
    <property type="protein sequence ID" value="KAB1209482.1"/>
    <property type="molecule type" value="Genomic_DNA"/>
</dbReference>
<evidence type="ECO:0000313" key="3">
    <source>
        <dbReference type="Proteomes" id="UP000516437"/>
    </source>
</evidence>
<dbReference type="AlphaFoldDB" id="A0A6A1V9D8"/>